<evidence type="ECO:0000259" key="12">
    <source>
        <dbReference type="Pfam" id="PF08544"/>
    </source>
</evidence>
<dbReference type="HAMAP" id="MF_00061">
    <property type="entry name" value="IspE"/>
    <property type="match status" value="1"/>
</dbReference>
<dbReference type="PANTHER" id="PTHR43527">
    <property type="entry name" value="4-DIPHOSPHOCYTIDYL-2-C-METHYL-D-ERYTHRITOL KINASE, CHLOROPLASTIC"/>
    <property type="match status" value="1"/>
</dbReference>
<accession>A0A1U9KDC3</accession>
<comment type="similarity">
    <text evidence="1 10">Belongs to the GHMP kinase family. IspE subfamily.</text>
</comment>
<feature type="domain" description="GHMP kinase N-terminal" evidence="11">
    <location>
        <begin position="78"/>
        <end position="154"/>
    </location>
</feature>
<dbReference type="GO" id="GO:0016114">
    <property type="term" value="P:terpenoid biosynthetic process"/>
    <property type="evidence" value="ECO:0007669"/>
    <property type="project" value="UniProtKB-UniRule"/>
</dbReference>
<dbReference type="AlphaFoldDB" id="A0A1U9KDC3"/>
<evidence type="ECO:0000256" key="2">
    <source>
        <dbReference type="ARBA" id="ARBA00012052"/>
    </source>
</evidence>
<dbReference type="EC" id="2.7.1.148" evidence="2 10"/>
<keyword evidence="7 10" id="KW-0067">ATP-binding</keyword>
<dbReference type="Gene3D" id="3.30.230.10">
    <property type="match status" value="1"/>
</dbReference>
<dbReference type="NCBIfam" id="NF011202">
    <property type="entry name" value="PRK14608.1"/>
    <property type="match status" value="1"/>
</dbReference>
<gene>
    <name evidence="10" type="primary">ispE</name>
    <name evidence="13" type="ORF">A0U92_01895</name>
</gene>
<dbReference type="Proteomes" id="UP000188937">
    <property type="component" value="Chromosome"/>
</dbReference>
<dbReference type="SUPFAM" id="SSF54211">
    <property type="entry name" value="Ribosomal protein S5 domain 2-like"/>
    <property type="match status" value="1"/>
</dbReference>
<keyword evidence="5 10" id="KW-0547">Nucleotide-binding</keyword>
<keyword evidence="8 10" id="KW-0414">Isoprene biosynthesis</keyword>
<reference evidence="13 14" key="1">
    <citation type="submission" date="2016-03" db="EMBL/GenBank/DDBJ databases">
        <title>Acetic acid bacteria sequencing.</title>
        <authorList>
            <person name="Brandt J."/>
            <person name="Jakob F."/>
            <person name="Vogel R.F."/>
        </authorList>
    </citation>
    <scope>NUCLEOTIDE SEQUENCE [LARGE SCALE GENOMIC DNA]</scope>
    <source>
        <strain evidence="13 14">TMW2.1153</strain>
    </source>
</reference>
<keyword evidence="6 10" id="KW-0418">Kinase</keyword>
<feature type="domain" description="GHMP kinase C-terminal" evidence="12">
    <location>
        <begin position="223"/>
        <end position="276"/>
    </location>
</feature>
<comment type="catalytic activity">
    <reaction evidence="10">
        <text>4-CDP-2-C-methyl-D-erythritol + ATP = 4-CDP-2-C-methyl-D-erythritol 2-phosphate + ADP + H(+)</text>
        <dbReference type="Rhea" id="RHEA:18437"/>
        <dbReference type="ChEBI" id="CHEBI:15378"/>
        <dbReference type="ChEBI" id="CHEBI:30616"/>
        <dbReference type="ChEBI" id="CHEBI:57823"/>
        <dbReference type="ChEBI" id="CHEBI:57919"/>
        <dbReference type="ChEBI" id="CHEBI:456216"/>
        <dbReference type="EC" id="2.7.1.148"/>
    </reaction>
</comment>
<keyword evidence="4 10" id="KW-0808">Transferase</keyword>
<dbReference type="GO" id="GO:0050515">
    <property type="term" value="F:4-(cytidine 5'-diphospho)-2-C-methyl-D-erythritol kinase activity"/>
    <property type="evidence" value="ECO:0007669"/>
    <property type="project" value="UniProtKB-UniRule"/>
</dbReference>
<evidence type="ECO:0000256" key="10">
    <source>
        <dbReference type="HAMAP-Rule" id="MF_00061"/>
    </source>
</evidence>
<evidence type="ECO:0000256" key="3">
    <source>
        <dbReference type="ARBA" id="ARBA00017473"/>
    </source>
</evidence>
<evidence type="ECO:0000313" key="14">
    <source>
        <dbReference type="Proteomes" id="UP000188937"/>
    </source>
</evidence>
<evidence type="ECO:0000256" key="8">
    <source>
        <dbReference type="ARBA" id="ARBA00023229"/>
    </source>
</evidence>
<dbReference type="InterPro" id="IPR020568">
    <property type="entry name" value="Ribosomal_Su5_D2-typ_SF"/>
</dbReference>
<feature type="active site" evidence="10">
    <location>
        <position position="18"/>
    </location>
</feature>
<dbReference type="InterPro" id="IPR014721">
    <property type="entry name" value="Ribsml_uS5_D2-typ_fold_subgr"/>
</dbReference>
<evidence type="ECO:0000256" key="5">
    <source>
        <dbReference type="ARBA" id="ARBA00022741"/>
    </source>
</evidence>
<dbReference type="InterPro" id="IPR006204">
    <property type="entry name" value="GHMP_kinase_N_dom"/>
</dbReference>
<evidence type="ECO:0000256" key="9">
    <source>
        <dbReference type="ARBA" id="ARBA00032554"/>
    </source>
</evidence>
<dbReference type="SUPFAM" id="SSF55060">
    <property type="entry name" value="GHMP Kinase, C-terminal domain"/>
    <property type="match status" value="1"/>
</dbReference>
<dbReference type="KEGG" id="aace:A0U92_01895"/>
<feature type="binding site" evidence="10">
    <location>
        <begin position="106"/>
        <end position="116"/>
    </location>
    <ligand>
        <name>ATP</name>
        <dbReference type="ChEBI" id="CHEBI:30616"/>
    </ligand>
</feature>
<organism evidence="13 14">
    <name type="scientific">Acetobacter aceti</name>
    <dbReference type="NCBI Taxonomy" id="435"/>
    <lineage>
        <taxon>Bacteria</taxon>
        <taxon>Pseudomonadati</taxon>
        <taxon>Pseudomonadota</taxon>
        <taxon>Alphaproteobacteria</taxon>
        <taxon>Acetobacterales</taxon>
        <taxon>Acetobacteraceae</taxon>
        <taxon>Acetobacter</taxon>
        <taxon>Acetobacter subgen. Acetobacter</taxon>
    </lineage>
</organism>
<feature type="active site" evidence="10">
    <location>
        <position position="148"/>
    </location>
</feature>
<dbReference type="EMBL" id="CP014692">
    <property type="protein sequence ID" value="AQS83727.1"/>
    <property type="molecule type" value="Genomic_DNA"/>
</dbReference>
<evidence type="ECO:0000256" key="6">
    <source>
        <dbReference type="ARBA" id="ARBA00022777"/>
    </source>
</evidence>
<evidence type="ECO:0000256" key="4">
    <source>
        <dbReference type="ARBA" id="ARBA00022679"/>
    </source>
</evidence>
<dbReference type="PANTHER" id="PTHR43527:SF2">
    <property type="entry name" value="4-DIPHOSPHOCYTIDYL-2-C-METHYL-D-ERYTHRITOL KINASE, CHLOROPLASTIC"/>
    <property type="match status" value="1"/>
</dbReference>
<keyword evidence="14" id="KW-1185">Reference proteome</keyword>
<comment type="pathway">
    <text evidence="10">Isoprenoid biosynthesis; isopentenyl diphosphate biosynthesis via DXP pathway; isopentenyl diphosphate from 1-deoxy-D-xylulose 5-phosphate: step 3/6.</text>
</comment>
<dbReference type="InterPro" id="IPR036554">
    <property type="entry name" value="GHMP_kinase_C_sf"/>
</dbReference>
<evidence type="ECO:0000256" key="1">
    <source>
        <dbReference type="ARBA" id="ARBA00009684"/>
    </source>
</evidence>
<dbReference type="GO" id="GO:0019288">
    <property type="term" value="P:isopentenyl diphosphate biosynthetic process, methylerythritol 4-phosphate pathway"/>
    <property type="evidence" value="ECO:0007669"/>
    <property type="project" value="UniProtKB-UniRule"/>
</dbReference>
<evidence type="ECO:0000256" key="7">
    <source>
        <dbReference type="ARBA" id="ARBA00022840"/>
    </source>
</evidence>
<evidence type="ECO:0000313" key="13">
    <source>
        <dbReference type="EMBL" id="AQS83727.1"/>
    </source>
</evidence>
<evidence type="ECO:0000259" key="11">
    <source>
        <dbReference type="Pfam" id="PF00288"/>
    </source>
</evidence>
<name>A0A1U9KDC3_ACEAC</name>
<proteinExistence type="inferred from homology"/>
<dbReference type="PIRSF" id="PIRSF010376">
    <property type="entry name" value="IspE"/>
    <property type="match status" value="1"/>
</dbReference>
<dbReference type="Pfam" id="PF00288">
    <property type="entry name" value="GHMP_kinases_N"/>
    <property type="match status" value="1"/>
</dbReference>
<dbReference type="GO" id="GO:0005524">
    <property type="term" value="F:ATP binding"/>
    <property type="evidence" value="ECO:0007669"/>
    <property type="project" value="UniProtKB-UniRule"/>
</dbReference>
<comment type="function">
    <text evidence="10">Catalyzes the phosphorylation of the position 2 hydroxy group of 4-diphosphocytidyl-2C-methyl-D-erythritol.</text>
</comment>
<dbReference type="NCBIfam" id="TIGR00154">
    <property type="entry name" value="ispE"/>
    <property type="match status" value="1"/>
</dbReference>
<protein>
    <recommendedName>
        <fullName evidence="3 10">4-diphosphocytidyl-2-C-methyl-D-erythritol kinase</fullName>
        <shortName evidence="10">CMK</shortName>
        <ecNumber evidence="2 10">2.7.1.148</ecNumber>
    </recommendedName>
    <alternativeName>
        <fullName evidence="9 10">4-(cytidine-5'-diphospho)-2-C-methyl-D-erythritol kinase</fullName>
    </alternativeName>
</protein>
<dbReference type="Pfam" id="PF08544">
    <property type="entry name" value="GHMP_kinases_C"/>
    <property type="match status" value="1"/>
</dbReference>
<dbReference type="STRING" id="435.A0U92_01895"/>
<dbReference type="InterPro" id="IPR013750">
    <property type="entry name" value="GHMP_kinase_C_dom"/>
</dbReference>
<dbReference type="Gene3D" id="3.30.70.890">
    <property type="entry name" value="GHMP kinase, C-terminal domain"/>
    <property type="match status" value="1"/>
</dbReference>
<dbReference type="InterPro" id="IPR004424">
    <property type="entry name" value="IspE"/>
</dbReference>
<sequence length="296" mass="30860">MPQQPDEPVSHTEAAHAKINLYLHVTGKRPDGYHLLDSLVVFAGAADQLTYVPSATPLSLELTGPFGRKLAAEATDDNLVIRAARLLTESGDTPLTGRLVLEKNLPVASGIGGGSADAAATLRLVDRVLALGTPEQRLLSIAEQLGADVPVCLVQKPILMRGIGEQLDPAPTLPACGIVLVNCGEAVSTPAIFKARNAAFSGDAILPTGWPSATAMTDDLQRLSNDLEPPACALCPSISIVLDAIGALPGCLLSRMSGSGATCFGLFDTAESAEAAGSLLRQEQQNDWWIWAGPVL</sequence>
<dbReference type="UniPathway" id="UPA00056">
    <property type="reaction ID" value="UER00094"/>
</dbReference>